<sequence>MVNCCCESTTSGFLVVGRCRPSQIASFVLTKKARRYDRTKRGGASSRSTGFLAVRVAGVHPKLPTLAKRTFAPQETTDSSLYGSLSHIQSGELSGKKETQPTNAMPRGRRRSDARACRSFRETRLILHGRYDVALPKL</sequence>
<reference evidence="2" key="2">
    <citation type="journal article" date="2015" name="Genome Biol.">
        <title>Comparative genomics of Steinernema reveals deeply conserved gene regulatory networks.</title>
        <authorList>
            <person name="Dillman A.R."/>
            <person name="Macchietto M."/>
            <person name="Porter C.F."/>
            <person name="Rogers A."/>
            <person name="Williams B."/>
            <person name="Antoshechkin I."/>
            <person name="Lee M.M."/>
            <person name="Goodwin Z."/>
            <person name="Lu X."/>
            <person name="Lewis E.E."/>
            <person name="Goodrich-Blair H."/>
            <person name="Stock S.P."/>
            <person name="Adams B.J."/>
            <person name="Sternberg P.W."/>
            <person name="Mortazavi A."/>
        </authorList>
    </citation>
    <scope>NUCLEOTIDE SEQUENCE [LARGE SCALE GENOMIC DNA]</scope>
    <source>
        <strain evidence="2">ALL</strain>
    </source>
</reference>
<gene>
    <name evidence="2" type="ORF">L596_006445</name>
</gene>
<reference evidence="2" key="1">
    <citation type="submission" date="2013-11" db="EMBL/GenBank/DDBJ databases">
        <authorList>
            <person name="Sternberg P."/>
            <person name="Dillman A."/>
            <person name="Macchietto M."/>
        </authorList>
    </citation>
    <scope>NUCLEOTIDE SEQUENCE</scope>
    <source>
        <strain evidence="2">ALL</strain>
    </source>
</reference>
<organism evidence="2">
    <name type="scientific">Steinernema carpocapsae</name>
    <name type="common">Entomopathogenic nematode</name>
    <dbReference type="NCBI Taxonomy" id="34508"/>
    <lineage>
        <taxon>Eukaryota</taxon>
        <taxon>Metazoa</taxon>
        <taxon>Ecdysozoa</taxon>
        <taxon>Nematoda</taxon>
        <taxon>Chromadorea</taxon>
        <taxon>Rhabditida</taxon>
        <taxon>Tylenchina</taxon>
        <taxon>Panagrolaimomorpha</taxon>
        <taxon>Strongyloidoidea</taxon>
        <taxon>Steinernematidae</taxon>
        <taxon>Steinernema</taxon>
    </lineage>
</organism>
<dbReference type="AlphaFoldDB" id="A0A4U8V2B3"/>
<evidence type="ECO:0000256" key="1">
    <source>
        <dbReference type="SAM" id="MobiDB-lite"/>
    </source>
</evidence>
<comment type="caution">
    <text evidence="2">The sequence shown here is derived from an EMBL/GenBank/DDBJ whole genome shotgun (WGS) entry which is preliminary data.</text>
</comment>
<proteinExistence type="predicted"/>
<feature type="region of interest" description="Disordered" evidence="1">
    <location>
        <begin position="89"/>
        <end position="116"/>
    </location>
</feature>
<reference evidence="2" key="3">
    <citation type="journal article" date="2019" name="G3 (Bethesda)">
        <title>Hybrid Assembly of the Genome of the Entomopathogenic Nematode Steinernema carpocapsae Identifies the X-Chromosome.</title>
        <authorList>
            <person name="Serra L."/>
            <person name="Macchietto M."/>
            <person name="Macias-Munoz A."/>
            <person name="McGill C.J."/>
            <person name="Rodriguez I.M."/>
            <person name="Rodriguez B."/>
            <person name="Murad R."/>
            <person name="Mortazavi A."/>
        </authorList>
    </citation>
    <scope>NUCLEOTIDE SEQUENCE [LARGE SCALE GENOMIC DNA]</scope>
    <source>
        <strain evidence="2">ALL</strain>
    </source>
</reference>
<accession>A0A4U8V2B3</accession>
<dbReference type="EMBL" id="AZBU02000001">
    <property type="protein sequence ID" value="TMS40002.1"/>
    <property type="molecule type" value="Genomic_DNA"/>
</dbReference>
<protein>
    <submittedName>
        <fullName evidence="2">Uncharacterized protein</fullName>
    </submittedName>
</protein>
<evidence type="ECO:0000313" key="2">
    <source>
        <dbReference type="EMBL" id="TMS40002.1"/>
    </source>
</evidence>
<name>A0A4U8V2B3_STECR</name>